<evidence type="ECO:0000313" key="1">
    <source>
        <dbReference type="EMBL" id="CDW22205.1"/>
    </source>
</evidence>
<protein>
    <submittedName>
        <fullName evidence="1">Uncharacterized protein</fullName>
    </submittedName>
</protein>
<proteinExistence type="predicted"/>
<dbReference type="EMBL" id="HACA01004844">
    <property type="protein sequence ID" value="CDW22205.1"/>
    <property type="molecule type" value="Transcribed_RNA"/>
</dbReference>
<organism evidence="1">
    <name type="scientific">Lepeophtheirus salmonis</name>
    <name type="common">Salmon louse</name>
    <name type="synonym">Caligus salmonis</name>
    <dbReference type="NCBI Taxonomy" id="72036"/>
    <lineage>
        <taxon>Eukaryota</taxon>
        <taxon>Metazoa</taxon>
        <taxon>Ecdysozoa</taxon>
        <taxon>Arthropoda</taxon>
        <taxon>Crustacea</taxon>
        <taxon>Multicrustacea</taxon>
        <taxon>Hexanauplia</taxon>
        <taxon>Copepoda</taxon>
        <taxon>Siphonostomatoida</taxon>
        <taxon>Caligidae</taxon>
        <taxon>Lepeophtheirus</taxon>
    </lineage>
</organism>
<reference evidence="1" key="1">
    <citation type="submission" date="2014-05" db="EMBL/GenBank/DDBJ databases">
        <authorList>
            <person name="Chronopoulou M."/>
        </authorList>
    </citation>
    <scope>NUCLEOTIDE SEQUENCE</scope>
    <source>
        <tissue evidence="1">Whole organism</tissue>
    </source>
</reference>
<accession>A0A0K2T8R8</accession>
<dbReference type="AlphaFoldDB" id="A0A0K2T8R8"/>
<name>A0A0K2T8R8_LEPSM</name>
<sequence>MIRTLVKHKSHASCRYIRSIFDSFFYVIKQYPS</sequence>